<sequence>MRPLHYVIQRQKQRYKLIKYLQLIGLFLCESFFFRTSINNVPGTKFSFQEDSTKYPVCKGFIHLGAGLAVGFSGITADSESGGWWVEYHLRHKIVKSFQDSQE</sequence>
<accession>A0A8D9F9J8</accession>
<protein>
    <submittedName>
        <fullName evidence="1">Uncharacterized protein</fullName>
    </submittedName>
</protein>
<evidence type="ECO:0000313" key="1">
    <source>
        <dbReference type="EMBL" id="CAG6782653.1"/>
    </source>
</evidence>
<proteinExistence type="predicted"/>
<name>A0A8D9F9J8_9HEMI</name>
<dbReference type="EMBL" id="HBUF01628437">
    <property type="protein sequence ID" value="CAG6782653.1"/>
    <property type="molecule type" value="Transcribed_RNA"/>
</dbReference>
<dbReference type="AlphaFoldDB" id="A0A8D9F9J8"/>
<organism evidence="1">
    <name type="scientific">Cacopsylla melanoneura</name>
    <dbReference type="NCBI Taxonomy" id="428564"/>
    <lineage>
        <taxon>Eukaryota</taxon>
        <taxon>Metazoa</taxon>
        <taxon>Ecdysozoa</taxon>
        <taxon>Arthropoda</taxon>
        <taxon>Hexapoda</taxon>
        <taxon>Insecta</taxon>
        <taxon>Pterygota</taxon>
        <taxon>Neoptera</taxon>
        <taxon>Paraneoptera</taxon>
        <taxon>Hemiptera</taxon>
        <taxon>Sternorrhyncha</taxon>
        <taxon>Psylloidea</taxon>
        <taxon>Psyllidae</taxon>
        <taxon>Psyllinae</taxon>
        <taxon>Cacopsylla</taxon>
    </lineage>
</organism>
<reference evidence="1" key="1">
    <citation type="submission" date="2021-05" db="EMBL/GenBank/DDBJ databases">
        <authorList>
            <person name="Alioto T."/>
            <person name="Alioto T."/>
            <person name="Gomez Garrido J."/>
        </authorList>
    </citation>
    <scope>NUCLEOTIDE SEQUENCE</scope>
</reference>